<evidence type="ECO:0000313" key="2">
    <source>
        <dbReference type="EMBL" id="KII62200.1"/>
    </source>
</evidence>
<sequence length="108" mass="12180">MQKHPAAAEKLRKSFALMTPELEKQPVDLIYDQRSNCVHVSGSRILQKSRIIDKVEDIQFNDHISNMDEIPVSFDLPSKFIVSKKGSDDANHIGKQLHNSTSYTADGQ</sequence>
<feature type="compositionally biased region" description="Polar residues" evidence="1">
    <location>
        <begin position="97"/>
        <end position="108"/>
    </location>
</feature>
<gene>
    <name evidence="2" type="ORF">RF11_00674</name>
</gene>
<evidence type="ECO:0000256" key="1">
    <source>
        <dbReference type="SAM" id="MobiDB-lite"/>
    </source>
</evidence>
<organism evidence="2 3">
    <name type="scientific">Thelohanellus kitauei</name>
    <name type="common">Myxosporean</name>
    <dbReference type="NCBI Taxonomy" id="669202"/>
    <lineage>
        <taxon>Eukaryota</taxon>
        <taxon>Metazoa</taxon>
        <taxon>Cnidaria</taxon>
        <taxon>Myxozoa</taxon>
        <taxon>Myxosporea</taxon>
        <taxon>Bivalvulida</taxon>
        <taxon>Platysporina</taxon>
        <taxon>Myxobolidae</taxon>
        <taxon>Thelohanellus</taxon>
    </lineage>
</organism>
<name>A0A0C2M592_THEKT</name>
<protein>
    <submittedName>
        <fullName evidence="2">Uncharacterized protein</fullName>
    </submittedName>
</protein>
<feature type="region of interest" description="Disordered" evidence="1">
    <location>
        <begin position="87"/>
        <end position="108"/>
    </location>
</feature>
<proteinExistence type="predicted"/>
<comment type="caution">
    <text evidence="2">The sequence shown here is derived from an EMBL/GenBank/DDBJ whole genome shotgun (WGS) entry which is preliminary data.</text>
</comment>
<reference evidence="2 3" key="1">
    <citation type="journal article" date="2014" name="Genome Biol. Evol.">
        <title>The genome of the myxosporean Thelohanellus kitauei shows adaptations to nutrient acquisition within its fish host.</title>
        <authorList>
            <person name="Yang Y."/>
            <person name="Xiong J."/>
            <person name="Zhou Z."/>
            <person name="Huo F."/>
            <person name="Miao W."/>
            <person name="Ran C."/>
            <person name="Liu Y."/>
            <person name="Zhang J."/>
            <person name="Feng J."/>
            <person name="Wang M."/>
            <person name="Wang M."/>
            <person name="Wang L."/>
            <person name="Yao B."/>
        </authorList>
    </citation>
    <scope>NUCLEOTIDE SEQUENCE [LARGE SCALE GENOMIC DNA]</scope>
    <source>
        <strain evidence="2">Wuqing</strain>
    </source>
</reference>
<dbReference type="AlphaFoldDB" id="A0A0C2M592"/>
<dbReference type="EMBL" id="JWZT01005084">
    <property type="protein sequence ID" value="KII62200.1"/>
    <property type="molecule type" value="Genomic_DNA"/>
</dbReference>
<dbReference type="OrthoDB" id="2426885at2759"/>
<evidence type="ECO:0000313" key="3">
    <source>
        <dbReference type="Proteomes" id="UP000031668"/>
    </source>
</evidence>
<dbReference type="Proteomes" id="UP000031668">
    <property type="component" value="Unassembled WGS sequence"/>
</dbReference>
<keyword evidence="3" id="KW-1185">Reference proteome</keyword>
<accession>A0A0C2M592</accession>